<dbReference type="RefSeq" id="WP_007183281.1">
    <property type="nucleotide sequence ID" value="NZ_AKGD01000001.1"/>
</dbReference>
<dbReference type="Gene3D" id="3.30.2320.10">
    <property type="entry name" value="hypothetical protein PF0899 domain"/>
    <property type="match status" value="1"/>
</dbReference>
<evidence type="ECO:0000256" key="1">
    <source>
        <dbReference type="ARBA" id="ARBA00004328"/>
    </source>
</evidence>
<dbReference type="Proteomes" id="UP000003704">
    <property type="component" value="Unassembled WGS sequence"/>
</dbReference>
<reference evidence="3" key="2">
    <citation type="submission" date="2012-05" db="EMBL/GenBank/DDBJ databases">
        <authorList>
            <person name="Park J.-H."/>
            <person name="Zylstra G.J."/>
            <person name="Chae J.-C."/>
        </authorList>
    </citation>
    <scope>NUCLEOTIDE SEQUENCE</scope>
    <source>
        <strain evidence="3">AP103</strain>
    </source>
</reference>
<dbReference type="PATRIC" id="fig|1172194.4.peg.129"/>
<dbReference type="InterPro" id="IPR054612">
    <property type="entry name" value="Phage_capsid-like_C"/>
</dbReference>
<evidence type="ECO:0000313" key="4">
    <source>
        <dbReference type="EMBL" id="EIT70185.1"/>
    </source>
</evidence>
<dbReference type="EMBL" id="AKGD01000001">
    <property type="protein sequence ID" value="EIT69998.1"/>
    <property type="molecule type" value="Genomic_DNA"/>
</dbReference>
<name>I8T8F2_9GAMM</name>
<feature type="domain" description="Phage capsid-like C-terminal" evidence="2">
    <location>
        <begin position="370"/>
        <end position="617"/>
    </location>
</feature>
<gene>
    <name evidence="3" type="ORF">WQQ_01350</name>
    <name evidence="4" type="ORF">WQQ_03220</name>
</gene>
<dbReference type="SUPFAM" id="SSF56563">
    <property type="entry name" value="Major capsid protein gp5"/>
    <property type="match status" value="1"/>
</dbReference>
<protein>
    <submittedName>
        <fullName evidence="3">Peptidase U35, phage prohead HK97</fullName>
    </submittedName>
</protein>
<evidence type="ECO:0000313" key="3">
    <source>
        <dbReference type="EMBL" id="EIT69998.1"/>
    </source>
</evidence>
<dbReference type="OrthoDB" id="9804926at2"/>
<comment type="subcellular location">
    <subcellularLocation>
        <location evidence="1">Virion</location>
    </subcellularLocation>
</comment>
<proteinExistence type="predicted"/>
<dbReference type="InterPro" id="IPR024455">
    <property type="entry name" value="Phage_capsid"/>
</dbReference>
<dbReference type="NCBIfam" id="TIGR01554">
    <property type="entry name" value="major_cap_HK97"/>
    <property type="match status" value="1"/>
</dbReference>
<dbReference type="Gene3D" id="3.30.2400.10">
    <property type="entry name" value="Major capsid protein gp5"/>
    <property type="match status" value="1"/>
</dbReference>
<organism evidence="3 5">
    <name type="scientific">Hydrocarboniphaga effusa AP103</name>
    <dbReference type="NCBI Taxonomy" id="1172194"/>
    <lineage>
        <taxon>Bacteria</taxon>
        <taxon>Pseudomonadati</taxon>
        <taxon>Pseudomonadota</taxon>
        <taxon>Gammaproteobacteria</taxon>
        <taxon>Nevskiales</taxon>
        <taxon>Nevskiaceae</taxon>
        <taxon>Hydrocarboniphaga</taxon>
    </lineage>
</organism>
<dbReference type="STRING" id="1172194.WQQ_01350"/>
<accession>I8T8F2</accession>
<sequence>MQRAYSLLTIKSVDEESREITGIASTPTPDRSGDVVEPKGAEFKLPIALFWEHKFPVGQVFAAKVTAAGIEVKARIAKVDEAGTLKDRLDEAWQSIKAGLVRGFSVGFKPKEAARIEGTFGTRYLKWLWLELSCVAIPDNAEASIQTIKSIATQQRAPPATVVVRLTAASPAPVVTIKTPQEGNVNIQQKIQQFEDERVTKGVRMTAIMEAAGDKSLDAEQTKEYDALTGEVKAIDDHLERLRELEKINISKAVPITGIKGPNTTQVKPVIEKGIEFARYVMCLASAKGNLMQAHEIAKSRFADSPQLHTVLKAAVAAGTTTDATWAKPLVEYNDFAGDFVEFLRPQTIIGRFGQGGIPALRLVPFNIHIRGQTSGGAGYWVGEGKPKPLTKFDFNDTYLGWAKVANICVLTEDLVRFSNPNAEQLVRSALAEALISRIDTDFIDPAKAAAANVSPASITYGVAPIESSGNDADAVRADIRAAFAAFIAAKITPTAGVWIMSPTRALALSMMHNALGQPEFASVTMTGGTLQGLPIITSEYVPDDMVILANASDIWLADDGQVVIDASREASLQMDSSPVAGAAELVSMFQTNQVAIRAERWINWSKRRAAAVVVLDNVAWGEPAEPETP</sequence>
<keyword evidence="5" id="KW-1185">Reference proteome</keyword>
<dbReference type="Pfam" id="PF05065">
    <property type="entry name" value="Phage_capsid"/>
    <property type="match status" value="1"/>
</dbReference>
<evidence type="ECO:0000259" key="2">
    <source>
        <dbReference type="Pfam" id="PF05065"/>
    </source>
</evidence>
<evidence type="ECO:0000313" key="5">
    <source>
        <dbReference type="Proteomes" id="UP000003704"/>
    </source>
</evidence>
<dbReference type="EMBL" id="AKGD01000001">
    <property type="protein sequence ID" value="EIT70185.1"/>
    <property type="molecule type" value="Genomic_DNA"/>
</dbReference>
<comment type="caution">
    <text evidence="3">The sequence shown here is derived from an EMBL/GenBank/DDBJ whole genome shotgun (WGS) entry which is preliminary data.</text>
</comment>
<reference evidence="3 5" key="1">
    <citation type="journal article" date="2012" name="J. Bacteriol.">
        <title>Genome Sequence of n-Alkane-Degrading Hydrocarboniphaga effusa Strain AP103T (ATCC BAA-332T).</title>
        <authorList>
            <person name="Chang H.K."/>
            <person name="Zylstra G.J."/>
            <person name="Chae J.C."/>
        </authorList>
    </citation>
    <scope>NUCLEOTIDE SEQUENCE [LARGE SCALE GENOMIC DNA]</scope>
    <source>
        <strain evidence="3 5">AP103</strain>
    </source>
</reference>
<dbReference type="AlphaFoldDB" id="I8T8F2"/>